<dbReference type="OrthoDB" id="7868070at2759"/>
<organism evidence="2 3">
    <name type="scientific">Drosophila albomicans</name>
    <name type="common">Fruit fly</name>
    <dbReference type="NCBI Taxonomy" id="7291"/>
    <lineage>
        <taxon>Eukaryota</taxon>
        <taxon>Metazoa</taxon>
        <taxon>Ecdysozoa</taxon>
        <taxon>Arthropoda</taxon>
        <taxon>Hexapoda</taxon>
        <taxon>Insecta</taxon>
        <taxon>Pterygota</taxon>
        <taxon>Neoptera</taxon>
        <taxon>Endopterygota</taxon>
        <taxon>Diptera</taxon>
        <taxon>Brachycera</taxon>
        <taxon>Muscomorpha</taxon>
        <taxon>Ephydroidea</taxon>
        <taxon>Drosophilidae</taxon>
        <taxon>Drosophila</taxon>
    </lineage>
</organism>
<evidence type="ECO:0000256" key="1">
    <source>
        <dbReference type="SAM" id="MobiDB-lite"/>
    </source>
</evidence>
<evidence type="ECO:0000313" key="3">
    <source>
        <dbReference type="RefSeq" id="XP_034103453.1"/>
    </source>
</evidence>
<dbReference type="GeneID" id="117567514"/>
<accession>A0A6P8WVJ9</accession>
<gene>
    <name evidence="3" type="primary">LOC117567514</name>
</gene>
<reference evidence="3" key="1">
    <citation type="submission" date="2025-08" db="UniProtKB">
        <authorList>
            <consortium name="RefSeq"/>
        </authorList>
    </citation>
    <scope>IDENTIFICATION</scope>
    <source>
        <strain evidence="3">15112-1751.03</strain>
        <tissue evidence="3">Whole Adult</tissue>
    </source>
</reference>
<sequence length="180" mass="20429">MSGNEMSNQESIWISNSHSFSKNVIDDTIAQLCGGSQAISAAENLALSKLKKLWVAKYKSKDREPLSNPVPLPPKPKRKPRSRKGATAVSKKVLKEDEYVDATILEDNCDVIYRINIPPLRPNWQCRNFELKVKAHVCKNNLVEPLINWQLLDTIMEVPLDEGTSILQKHVDEMLEKDLH</sequence>
<keyword evidence="2" id="KW-1185">Reference proteome</keyword>
<proteinExistence type="predicted"/>
<dbReference type="Proteomes" id="UP000515160">
    <property type="component" value="Chromosome X"/>
</dbReference>
<dbReference type="RefSeq" id="XP_034103453.1">
    <property type="nucleotide sequence ID" value="XM_034247562.2"/>
</dbReference>
<feature type="region of interest" description="Disordered" evidence="1">
    <location>
        <begin position="63"/>
        <end position="87"/>
    </location>
</feature>
<evidence type="ECO:0000313" key="2">
    <source>
        <dbReference type="Proteomes" id="UP000515160"/>
    </source>
</evidence>
<dbReference type="AlphaFoldDB" id="A0A6P8WVJ9"/>
<name>A0A6P8WVJ9_DROAB</name>
<feature type="compositionally biased region" description="Basic residues" evidence="1">
    <location>
        <begin position="75"/>
        <end position="84"/>
    </location>
</feature>
<protein>
    <submittedName>
        <fullName evidence="3">Moonshiner</fullName>
    </submittedName>
</protein>